<name>R7VM59_CAPTE</name>
<reference evidence="1 3" key="2">
    <citation type="journal article" date="2013" name="Nature">
        <title>Insights into bilaterian evolution from three spiralian genomes.</title>
        <authorList>
            <person name="Simakov O."/>
            <person name="Marletaz F."/>
            <person name="Cho S.J."/>
            <person name="Edsinger-Gonzales E."/>
            <person name="Havlak P."/>
            <person name="Hellsten U."/>
            <person name="Kuo D.H."/>
            <person name="Larsson T."/>
            <person name="Lv J."/>
            <person name="Arendt D."/>
            <person name="Savage R."/>
            <person name="Osoegawa K."/>
            <person name="de Jong P."/>
            <person name="Grimwood J."/>
            <person name="Chapman J.A."/>
            <person name="Shapiro H."/>
            <person name="Aerts A."/>
            <person name="Otillar R.P."/>
            <person name="Terry A.Y."/>
            <person name="Boore J.L."/>
            <person name="Grigoriev I.V."/>
            <person name="Lindberg D.R."/>
            <person name="Seaver E.C."/>
            <person name="Weisblat D.A."/>
            <person name="Putnam N.H."/>
            <person name="Rokhsar D.S."/>
        </authorList>
    </citation>
    <scope>NUCLEOTIDE SEQUENCE</scope>
    <source>
        <strain evidence="1 3">I ESC-2004</strain>
    </source>
</reference>
<evidence type="ECO:0000313" key="1">
    <source>
        <dbReference type="EMBL" id="ELU18270.1"/>
    </source>
</evidence>
<evidence type="ECO:0000313" key="2">
    <source>
        <dbReference type="EnsemblMetazoa" id="CapteP185750"/>
    </source>
</evidence>
<reference evidence="2" key="3">
    <citation type="submission" date="2015-06" db="UniProtKB">
        <authorList>
            <consortium name="EnsemblMetazoa"/>
        </authorList>
    </citation>
    <scope>IDENTIFICATION</scope>
</reference>
<accession>R7VM59</accession>
<protein>
    <submittedName>
        <fullName evidence="1 2">Uncharacterized protein</fullName>
    </submittedName>
</protein>
<organism evidence="1">
    <name type="scientific">Capitella teleta</name>
    <name type="common">Polychaete worm</name>
    <dbReference type="NCBI Taxonomy" id="283909"/>
    <lineage>
        <taxon>Eukaryota</taxon>
        <taxon>Metazoa</taxon>
        <taxon>Spiralia</taxon>
        <taxon>Lophotrochozoa</taxon>
        <taxon>Annelida</taxon>
        <taxon>Polychaeta</taxon>
        <taxon>Sedentaria</taxon>
        <taxon>Scolecida</taxon>
        <taxon>Capitellidae</taxon>
        <taxon>Capitella</taxon>
    </lineage>
</organism>
<evidence type="ECO:0000313" key="3">
    <source>
        <dbReference type="Proteomes" id="UP000014760"/>
    </source>
</evidence>
<proteinExistence type="predicted"/>
<dbReference type="Proteomes" id="UP000014760">
    <property type="component" value="Unassembled WGS sequence"/>
</dbReference>
<gene>
    <name evidence="1" type="ORF">CAPTEDRAFT_185750</name>
</gene>
<dbReference type="EMBL" id="AMQN01003835">
    <property type="status" value="NOT_ANNOTATED_CDS"/>
    <property type="molecule type" value="Genomic_DNA"/>
</dbReference>
<dbReference type="EnsemblMetazoa" id="CapteT185750">
    <property type="protein sequence ID" value="CapteP185750"/>
    <property type="gene ID" value="CapteG185750"/>
</dbReference>
<dbReference type="EMBL" id="KB292015">
    <property type="protein sequence ID" value="ELU18270.1"/>
    <property type="molecule type" value="Genomic_DNA"/>
</dbReference>
<dbReference type="AlphaFoldDB" id="R7VM59"/>
<dbReference type="HOGENOM" id="CLU_1556719_0_0_1"/>
<keyword evidence="3" id="KW-1185">Reference proteome</keyword>
<reference evidence="3" key="1">
    <citation type="submission" date="2012-12" db="EMBL/GenBank/DDBJ databases">
        <authorList>
            <person name="Hellsten U."/>
            <person name="Grimwood J."/>
            <person name="Chapman J.A."/>
            <person name="Shapiro H."/>
            <person name="Aerts A."/>
            <person name="Otillar R.P."/>
            <person name="Terry A.Y."/>
            <person name="Boore J.L."/>
            <person name="Simakov O."/>
            <person name="Marletaz F."/>
            <person name="Cho S.-J."/>
            <person name="Edsinger-Gonzales E."/>
            <person name="Havlak P."/>
            <person name="Kuo D.-H."/>
            <person name="Larsson T."/>
            <person name="Lv J."/>
            <person name="Arendt D."/>
            <person name="Savage R."/>
            <person name="Osoegawa K."/>
            <person name="de Jong P."/>
            <person name="Lindberg D.R."/>
            <person name="Seaver E.C."/>
            <person name="Weisblat D.A."/>
            <person name="Putnam N.H."/>
            <person name="Grigoriev I.V."/>
            <person name="Rokhsar D.S."/>
        </authorList>
    </citation>
    <scope>NUCLEOTIDE SEQUENCE</scope>
    <source>
        <strain evidence="3">I ESC-2004</strain>
    </source>
</reference>
<sequence length="172" mass="19618">MIVDEASTYTLLKLELVPSVQYEIINKFHEFTCKLGQSFMIVPFAVATVPESTEGLIHFASRPEGAGSLEEKAACMLQNCAFVASKAEFWVCVQDTCATSEVDKRWIDSTHYPERRRAQIDGLDLCIRRVCHRLTGSDLKQCVRMCNPRASGMMFSTERKRWVDPILYRVDE</sequence>